<reference evidence="1" key="1">
    <citation type="journal article" date="2020" name="bioRxiv">
        <title>Whole genome comparisons of ergot fungi reveals the divergence and evolution of species within the genus Claviceps are the result of varying mechanisms driving genome evolution and host range expansion.</title>
        <authorList>
            <person name="Wyka S.A."/>
            <person name="Mondo S.J."/>
            <person name="Liu M."/>
            <person name="Dettman J."/>
            <person name="Nalam V."/>
            <person name="Broders K.D."/>
        </authorList>
    </citation>
    <scope>NUCLEOTIDE SEQUENCE</scope>
    <source>
        <strain evidence="1">CCC 489</strain>
    </source>
</reference>
<organism evidence="1 2">
    <name type="scientific">Claviceps africana</name>
    <dbReference type="NCBI Taxonomy" id="83212"/>
    <lineage>
        <taxon>Eukaryota</taxon>
        <taxon>Fungi</taxon>
        <taxon>Dikarya</taxon>
        <taxon>Ascomycota</taxon>
        <taxon>Pezizomycotina</taxon>
        <taxon>Sordariomycetes</taxon>
        <taxon>Hypocreomycetidae</taxon>
        <taxon>Hypocreales</taxon>
        <taxon>Clavicipitaceae</taxon>
        <taxon>Claviceps</taxon>
    </lineage>
</organism>
<dbReference type="EMBL" id="SRPY01000290">
    <property type="protein sequence ID" value="KAG5926188.1"/>
    <property type="molecule type" value="Genomic_DNA"/>
</dbReference>
<sequence length="367" mass="40611">MAQNHRGNAASLARCGGAGHQGDGIPPSTLAAQLVENISTSARSSRSDENNELKGLFALIQRVKDHPDVLVSQADRVEHNHMLIYVYCRVALDGIRLDDPFVNRAHVHAELIKAINFLRFTIKETPSVLMYKSDTRALVYRAALDEMQNPALNPADSKSFRSMYLPSRFALGQILGEHVGSAAGLLYEISSSSQAIRQISSLAKVITYPTVCQGSTFCSMAVFPQTMTWLLDAWLDLRNVQNRWHVIDPNSPIDVIETVLEVSRAMEQDKDIASKFRNKSHALLTLLCTEMVSFPEELVQNSDENEKARRVYCQALVEIARAALGSYSIGRMAASKLLQEISLLSSQHTTIGNGTDVWASKIREGLN</sequence>
<accession>A0A8K0J6I1</accession>
<proteinExistence type="predicted"/>
<protein>
    <submittedName>
        <fullName evidence="1">Uncharacterized protein</fullName>
    </submittedName>
</protein>
<gene>
    <name evidence="1" type="ORF">E4U42_003555</name>
</gene>
<dbReference type="OrthoDB" id="381190at2759"/>
<keyword evidence="2" id="KW-1185">Reference proteome</keyword>
<evidence type="ECO:0000313" key="1">
    <source>
        <dbReference type="EMBL" id="KAG5926188.1"/>
    </source>
</evidence>
<comment type="caution">
    <text evidence="1">The sequence shown here is derived from an EMBL/GenBank/DDBJ whole genome shotgun (WGS) entry which is preliminary data.</text>
</comment>
<evidence type="ECO:0000313" key="2">
    <source>
        <dbReference type="Proteomes" id="UP000811619"/>
    </source>
</evidence>
<name>A0A8K0J6I1_9HYPO</name>
<dbReference type="AlphaFoldDB" id="A0A8K0J6I1"/>
<dbReference type="Proteomes" id="UP000811619">
    <property type="component" value="Unassembled WGS sequence"/>
</dbReference>